<protein>
    <submittedName>
        <fullName evidence="3">DUF1449 family protein</fullName>
    </submittedName>
</protein>
<feature type="transmembrane region" description="Helical" evidence="1">
    <location>
        <begin position="38"/>
        <end position="62"/>
    </location>
</feature>
<dbReference type="Gene3D" id="2.40.50.140">
    <property type="entry name" value="Nucleic acid-binding proteins"/>
    <property type="match status" value="1"/>
</dbReference>
<reference evidence="3 4" key="1">
    <citation type="submission" date="2019-07" db="EMBL/GenBank/DDBJ databases">
        <title>Complete genome of Crassaminicella thermophila SY095.</title>
        <authorList>
            <person name="Li X."/>
        </authorList>
    </citation>
    <scope>NUCLEOTIDE SEQUENCE [LARGE SCALE GENOMIC DNA]</scope>
    <source>
        <strain evidence="3 4">SY095</strain>
    </source>
</reference>
<proteinExistence type="predicted"/>
<evidence type="ECO:0000313" key="4">
    <source>
        <dbReference type="Proteomes" id="UP000324646"/>
    </source>
</evidence>
<accession>A0A5C0SEX1</accession>
<gene>
    <name evidence="3" type="ORF">FQB35_05070</name>
</gene>
<dbReference type="Pfam" id="PF25842">
    <property type="entry name" value="NfeD_TM"/>
    <property type="match status" value="1"/>
</dbReference>
<evidence type="ECO:0000313" key="3">
    <source>
        <dbReference type="EMBL" id="QEK11788.1"/>
    </source>
</evidence>
<evidence type="ECO:0000256" key="1">
    <source>
        <dbReference type="SAM" id="Phobius"/>
    </source>
</evidence>
<dbReference type="Proteomes" id="UP000324646">
    <property type="component" value="Chromosome"/>
</dbReference>
<keyword evidence="1" id="KW-1133">Transmembrane helix</keyword>
<dbReference type="KEGG" id="crs:FQB35_05070"/>
<sequence>MLMIYKITFITGILYAVTSLVLGHLFDAVDMDFDGDMHIHFFTILPIKPITIIAFITVFGGVGIMCSNKGVRPIFTFLIAIFLAYAIALLVYRFIMIPLYKVQNTSAASQKELIGLDAVVKSSIMERGFGQIAYVKNGNTYYSPAKHVKGEYIEAGTKVFIVDIKDNIYYVEKKNFYYEIEVNI</sequence>
<dbReference type="AlphaFoldDB" id="A0A5C0SEX1"/>
<keyword evidence="1" id="KW-0472">Membrane</keyword>
<dbReference type="OrthoDB" id="1807862at2"/>
<dbReference type="InterPro" id="IPR058653">
    <property type="entry name" value="NfeD2_TM"/>
</dbReference>
<keyword evidence="4" id="KW-1185">Reference proteome</keyword>
<keyword evidence="1" id="KW-0812">Transmembrane</keyword>
<feature type="transmembrane region" description="Helical" evidence="1">
    <location>
        <begin position="7"/>
        <end position="26"/>
    </location>
</feature>
<dbReference type="EMBL" id="CP042243">
    <property type="protein sequence ID" value="QEK11788.1"/>
    <property type="molecule type" value="Genomic_DNA"/>
</dbReference>
<evidence type="ECO:0000259" key="2">
    <source>
        <dbReference type="Pfam" id="PF25842"/>
    </source>
</evidence>
<feature type="transmembrane region" description="Helical" evidence="1">
    <location>
        <begin position="74"/>
        <end position="95"/>
    </location>
</feature>
<name>A0A5C0SEX1_CRATE</name>
<organism evidence="3 4">
    <name type="scientific">Crassaminicella thermophila</name>
    <dbReference type="NCBI Taxonomy" id="2599308"/>
    <lineage>
        <taxon>Bacteria</taxon>
        <taxon>Bacillati</taxon>
        <taxon>Bacillota</taxon>
        <taxon>Clostridia</taxon>
        <taxon>Eubacteriales</taxon>
        <taxon>Clostridiaceae</taxon>
        <taxon>Crassaminicella</taxon>
    </lineage>
</organism>
<feature type="domain" description="Membrane protein NfeD2 N-terminal transmembrane" evidence="2">
    <location>
        <begin position="3"/>
        <end position="104"/>
    </location>
</feature>
<dbReference type="InterPro" id="IPR012340">
    <property type="entry name" value="NA-bd_OB-fold"/>
</dbReference>